<organism evidence="2 3">
    <name type="scientific">Podospora australis</name>
    <dbReference type="NCBI Taxonomy" id="1536484"/>
    <lineage>
        <taxon>Eukaryota</taxon>
        <taxon>Fungi</taxon>
        <taxon>Dikarya</taxon>
        <taxon>Ascomycota</taxon>
        <taxon>Pezizomycotina</taxon>
        <taxon>Sordariomycetes</taxon>
        <taxon>Sordariomycetidae</taxon>
        <taxon>Sordariales</taxon>
        <taxon>Podosporaceae</taxon>
        <taxon>Podospora</taxon>
    </lineage>
</organism>
<evidence type="ECO:0000313" key="3">
    <source>
        <dbReference type="Proteomes" id="UP001302126"/>
    </source>
</evidence>
<dbReference type="Proteomes" id="UP001302126">
    <property type="component" value="Unassembled WGS sequence"/>
</dbReference>
<reference evidence="2" key="1">
    <citation type="journal article" date="2023" name="Mol. Phylogenet. Evol.">
        <title>Genome-scale phylogeny and comparative genomics of the fungal order Sordariales.</title>
        <authorList>
            <person name="Hensen N."/>
            <person name="Bonometti L."/>
            <person name="Westerberg I."/>
            <person name="Brannstrom I.O."/>
            <person name="Guillou S."/>
            <person name="Cros-Aarteil S."/>
            <person name="Calhoun S."/>
            <person name="Haridas S."/>
            <person name="Kuo A."/>
            <person name="Mondo S."/>
            <person name="Pangilinan J."/>
            <person name="Riley R."/>
            <person name="LaButti K."/>
            <person name="Andreopoulos B."/>
            <person name="Lipzen A."/>
            <person name="Chen C."/>
            <person name="Yan M."/>
            <person name="Daum C."/>
            <person name="Ng V."/>
            <person name="Clum A."/>
            <person name="Steindorff A."/>
            <person name="Ohm R.A."/>
            <person name="Martin F."/>
            <person name="Silar P."/>
            <person name="Natvig D.O."/>
            <person name="Lalanne C."/>
            <person name="Gautier V."/>
            <person name="Ament-Velasquez S.L."/>
            <person name="Kruys A."/>
            <person name="Hutchinson M.I."/>
            <person name="Powell A.J."/>
            <person name="Barry K."/>
            <person name="Miller A.N."/>
            <person name="Grigoriev I.V."/>
            <person name="Debuchy R."/>
            <person name="Gladieux P."/>
            <person name="Hiltunen Thoren M."/>
            <person name="Johannesson H."/>
        </authorList>
    </citation>
    <scope>NUCLEOTIDE SEQUENCE</scope>
    <source>
        <strain evidence="2">PSN309</strain>
    </source>
</reference>
<feature type="region of interest" description="Disordered" evidence="1">
    <location>
        <begin position="1"/>
        <end position="21"/>
    </location>
</feature>
<dbReference type="EMBL" id="MU864386">
    <property type="protein sequence ID" value="KAK4188571.1"/>
    <property type="molecule type" value="Genomic_DNA"/>
</dbReference>
<dbReference type="AlphaFoldDB" id="A0AAN7AH95"/>
<reference evidence="2" key="2">
    <citation type="submission" date="2023-05" db="EMBL/GenBank/DDBJ databases">
        <authorList>
            <consortium name="Lawrence Berkeley National Laboratory"/>
            <person name="Steindorff A."/>
            <person name="Hensen N."/>
            <person name="Bonometti L."/>
            <person name="Westerberg I."/>
            <person name="Brannstrom I.O."/>
            <person name="Guillou S."/>
            <person name="Cros-Aarteil S."/>
            <person name="Calhoun S."/>
            <person name="Haridas S."/>
            <person name="Kuo A."/>
            <person name="Mondo S."/>
            <person name="Pangilinan J."/>
            <person name="Riley R."/>
            <person name="Labutti K."/>
            <person name="Andreopoulos B."/>
            <person name="Lipzen A."/>
            <person name="Chen C."/>
            <person name="Yanf M."/>
            <person name="Daum C."/>
            <person name="Ng V."/>
            <person name="Clum A."/>
            <person name="Ohm R."/>
            <person name="Martin F."/>
            <person name="Silar P."/>
            <person name="Natvig D."/>
            <person name="Lalanne C."/>
            <person name="Gautier V."/>
            <person name="Ament-Velasquez S.L."/>
            <person name="Kruys A."/>
            <person name="Hutchinson M.I."/>
            <person name="Powell A.J."/>
            <person name="Barry K."/>
            <person name="Miller A.N."/>
            <person name="Grigoriev I.V."/>
            <person name="Debuchy R."/>
            <person name="Gladieux P."/>
            <person name="Thoren M.H."/>
            <person name="Johannesson H."/>
        </authorList>
    </citation>
    <scope>NUCLEOTIDE SEQUENCE</scope>
    <source>
        <strain evidence="2">PSN309</strain>
    </source>
</reference>
<name>A0AAN7AH95_9PEZI</name>
<proteinExistence type="predicted"/>
<feature type="compositionally biased region" description="Basic residues" evidence="1">
    <location>
        <begin position="1"/>
        <end position="11"/>
    </location>
</feature>
<evidence type="ECO:0000313" key="2">
    <source>
        <dbReference type="EMBL" id="KAK4188571.1"/>
    </source>
</evidence>
<comment type="caution">
    <text evidence="2">The sequence shown here is derived from an EMBL/GenBank/DDBJ whole genome shotgun (WGS) entry which is preliminary data.</text>
</comment>
<gene>
    <name evidence="2" type="ORF">QBC35DRAFT_189054</name>
</gene>
<keyword evidence="3" id="KW-1185">Reference proteome</keyword>
<evidence type="ECO:0000256" key="1">
    <source>
        <dbReference type="SAM" id="MobiDB-lite"/>
    </source>
</evidence>
<protein>
    <submittedName>
        <fullName evidence="2">Uncharacterized protein</fullName>
    </submittedName>
</protein>
<accession>A0AAN7AH95</accession>
<sequence length="185" mass="20936">MQIRSSRHRGPFTHPSLPDLPRITMLQPTETDRQRILGDLFGEVLASEQNTSIFNSYFDYYCSVVCPASRGDAVLEFDTSLFTTHEDILRCIQVIIRDPRLTLHGFIEAISSNRGSVSRACNQKEKEHVARVVVEVAFAINCMLKNDCSLDFQPKSLHRLEWEDNAPFLSFMEGDDAVRLGWGGG</sequence>